<feature type="compositionally biased region" description="Basic residues" evidence="1">
    <location>
        <begin position="1"/>
        <end position="10"/>
    </location>
</feature>
<sequence length="280" mass="28345">MSTNRSRRIDRRTAEQLLSGASASSRPADVEPLGDLLDAASAPGHAGELAGEHAALAAFRSAQVDPVPQQRRRSMIKTALAALLTAKVAAPAAAAAAVGGIALASTTGALPLPGDSPAEPPVNQVPATSVTAPSTTPADKADAPSPSLPGLCQAYTSGANNDNGKQLDSAAFQVLITEAGGKDNVAEYCGDVLAERPGKPSTLPTEADRGEGRGQAPEARPTGAPETVPSDSNRPDNDGTDRQTTPPTSTPEHPDGETTATPENPGSDYSDARGEQPARP</sequence>
<protein>
    <submittedName>
        <fullName evidence="3">Uncharacterized protein</fullName>
    </submittedName>
</protein>
<evidence type="ECO:0000313" key="4">
    <source>
        <dbReference type="Proteomes" id="UP001596337"/>
    </source>
</evidence>
<dbReference type="EMBL" id="JBHSXX010000001">
    <property type="protein sequence ID" value="MFC6865612.1"/>
    <property type="molecule type" value="Genomic_DNA"/>
</dbReference>
<gene>
    <name evidence="3" type="ORF">ACFQGD_00465</name>
</gene>
<name>A0ABW2BT57_9PSEU</name>
<keyword evidence="2" id="KW-1133">Transmembrane helix</keyword>
<feature type="compositionally biased region" description="Polar residues" evidence="1">
    <location>
        <begin position="242"/>
        <end position="251"/>
    </location>
</feature>
<feature type="compositionally biased region" description="Basic and acidic residues" evidence="1">
    <location>
        <begin position="270"/>
        <end position="280"/>
    </location>
</feature>
<feature type="compositionally biased region" description="Low complexity" evidence="1">
    <location>
        <begin position="125"/>
        <end position="138"/>
    </location>
</feature>
<keyword evidence="4" id="KW-1185">Reference proteome</keyword>
<dbReference type="RefSeq" id="WP_345392024.1">
    <property type="nucleotide sequence ID" value="NZ_BAABLA010000007.1"/>
</dbReference>
<feature type="transmembrane region" description="Helical" evidence="2">
    <location>
        <begin position="79"/>
        <end position="103"/>
    </location>
</feature>
<feature type="region of interest" description="Disordered" evidence="1">
    <location>
        <begin position="112"/>
        <end position="156"/>
    </location>
</feature>
<organism evidence="3 4">
    <name type="scientific">Haloechinothrix salitolerans</name>
    <dbReference type="NCBI Taxonomy" id="926830"/>
    <lineage>
        <taxon>Bacteria</taxon>
        <taxon>Bacillati</taxon>
        <taxon>Actinomycetota</taxon>
        <taxon>Actinomycetes</taxon>
        <taxon>Pseudonocardiales</taxon>
        <taxon>Pseudonocardiaceae</taxon>
        <taxon>Haloechinothrix</taxon>
    </lineage>
</organism>
<keyword evidence="2" id="KW-0472">Membrane</keyword>
<dbReference type="Proteomes" id="UP001596337">
    <property type="component" value="Unassembled WGS sequence"/>
</dbReference>
<reference evidence="4" key="1">
    <citation type="journal article" date="2019" name="Int. J. Syst. Evol. Microbiol.">
        <title>The Global Catalogue of Microorganisms (GCM) 10K type strain sequencing project: providing services to taxonomists for standard genome sequencing and annotation.</title>
        <authorList>
            <consortium name="The Broad Institute Genomics Platform"/>
            <consortium name="The Broad Institute Genome Sequencing Center for Infectious Disease"/>
            <person name="Wu L."/>
            <person name="Ma J."/>
        </authorList>
    </citation>
    <scope>NUCLEOTIDE SEQUENCE [LARGE SCALE GENOMIC DNA]</scope>
    <source>
        <strain evidence="4">KCTC 32255</strain>
    </source>
</reference>
<evidence type="ECO:0000256" key="1">
    <source>
        <dbReference type="SAM" id="MobiDB-lite"/>
    </source>
</evidence>
<proteinExistence type="predicted"/>
<feature type="region of interest" description="Disordered" evidence="1">
    <location>
        <begin position="193"/>
        <end position="280"/>
    </location>
</feature>
<accession>A0ABW2BT57</accession>
<comment type="caution">
    <text evidence="3">The sequence shown here is derived from an EMBL/GenBank/DDBJ whole genome shotgun (WGS) entry which is preliminary data.</text>
</comment>
<evidence type="ECO:0000256" key="2">
    <source>
        <dbReference type="SAM" id="Phobius"/>
    </source>
</evidence>
<keyword evidence="2" id="KW-0812">Transmembrane</keyword>
<evidence type="ECO:0000313" key="3">
    <source>
        <dbReference type="EMBL" id="MFC6865612.1"/>
    </source>
</evidence>
<feature type="region of interest" description="Disordered" evidence="1">
    <location>
        <begin position="1"/>
        <end position="45"/>
    </location>
</feature>